<feature type="transmembrane region" description="Helical" evidence="2">
    <location>
        <begin position="44"/>
        <end position="67"/>
    </location>
</feature>
<protein>
    <submittedName>
        <fullName evidence="3">Uncharacterized protein</fullName>
    </submittedName>
</protein>
<keyword evidence="2" id="KW-0812">Transmembrane</keyword>
<sequence>MRQSQPYWRDFLRHRYRAHVQGWLVLAIGIVTLAYLDTMPQEPLWLALLASLLAAVFVVSVGVAAAALLRFPWWFLAPLATVSMAIEWGLRRLLNRPWRRRPQARSWALSNPFAWWQGRSLRKQREKRRSPTRLAPVIPLPTRPAARPLASGESRIRT</sequence>
<dbReference type="EMBL" id="PGTN01000480">
    <property type="protein sequence ID" value="PJF46088.1"/>
    <property type="molecule type" value="Genomic_DNA"/>
</dbReference>
<dbReference type="AlphaFoldDB" id="A0A2M8Q8F6"/>
<feature type="region of interest" description="Disordered" evidence="1">
    <location>
        <begin position="124"/>
        <end position="158"/>
    </location>
</feature>
<comment type="caution">
    <text evidence="3">The sequence shown here is derived from an EMBL/GenBank/DDBJ whole genome shotgun (WGS) entry which is preliminary data.</text>
</comment>
<proteinExistence type="predicted"/>
<evidence type="ECO:0000256" key="1">
    <source>
        <dbReference type="SAM" id="MobiDB-lite"/>
    </source>
</evidence>
<reference evidence="3 4" key="1">
    <citation type="submission" date="2017-11" db="EMBL/GenBank/DDBJ databases">
        <title>Evolution of Phototrophy in the Chloroflexi Phylum Driven by Horizontal Gene Transfer.</title>
        <authorList>
            <person name="Ward L.M."/>
            <person name="Hemp J."/>
            <person name="Shih P.M."/>
            <person name="Mcglynn S.E."/>
            <person name="Fischer W."/>
        </authorList>
    </citation>
    <scope>NUCLEOTIDE SEQUENCE [LARGE SCALE GENOMIC DNA]</scope>
    <source>
        <strain evidence="3">JP3_7</strain>
    </source>
</reference>
<feature type="transmembrane region" description="Helical" evidence="2">
    <location>
        <begin position="73"/>
        <end position="90"/>
    </location>
</feature>
<evidence type="ECO:0000256" key="2">
    <source>
        <dbReference type="SAM" id="Phobius"/>
    </source>
</evidence>
<gene>
    <name evidence="3" type="ORF">CUN48_15585</name>
</gene>
<dbReference type="Proteomes" id="UP000230790">
    <property type="component" value="Unassembled WGS sequence"/>
</dbReference>
<feature type="transmembrane region" description="Helical" evidence="2">
    <location>
        <begin position="20"/>
        <end position="37"/>
    </location>
</feature>
<accession>A0A2M8Q8F6</accession>
<keyword evidence="2" id="KW-1133">Transmembrane helix</keyword>
<organism evidence="3 4">
    <name type="scientific">Candidatus Thermofonsia Clade 3 bacterium</name>
    <dbReference type="NCBI Taxonomy" id="2364212"/>
    <lineage>
        <taxon>Bacteria</taxon>
        <taxon>Bacillati</taxon>
        <taxon>Chloroflexota</taxon>
        <taxon>Candidatus Thermofontia</taxon>
        <taxon>Candidatus Thermofonsia Clade 3</taxon>
    </lineage>
</organism>
<evidence type="ECO:0000313" key="3">
    <source>
        <dbReference type="EMBL" id="PJF46088.1"/>
    </source>
</evidence>
<keyword evidence="2" id="KW-0472">Membrane</keyword>
<name>A0A2M8Q8F6_9CHLR</name>
<evidence type="ECO:0000313" key="4">
    <source>
        <dbReference type="Proteomes" id="UP000230790"/>
    </source>
</evidence>